<keyword evidence="1 3" id="KW-0479">Metal-binding</keyword>
<keyword evidence="3" id="KW-0223">Dioxygenase</keyword>
<dbReference type="PANTHER" id="PTHR13096:SF8">
    <property type="entry name" value="RIBOSOMAL OXYGENASE 1"/>
    <property type="match status" value="1"/>
</dbReference>
<comment type="cofactor">
    <cofactor evidence="3">
        <name>Fe(2+)</name>
        <dbReference type="ChEBI" id="CHEBI:29033"/>
    </cofactor>
    <text evidence="3">Binds 1 Fe(2+) ion per subunit.</text>
</comment>
<accession>A0A7S1AQV3</accession>
<dbReference type="PANTHER" id="PTHR13096">
    <property type="entry name" value="MINA53 MYC INDUCED NUCLEAR ANTIGEN"/>
    <property type="match status" value="1"/>
</dbReference>
<dbReference type="Pfam" id="PF08007">
    <property type="entry name" value="JmjC_2"/>
    <property type="match status" value="1"/>
</dbReference>
<protein>
    <recommendedName>
        <fullName evidence="3">Bifunctional lysine-specific demethylase and histidyl-hydroxylase</fullName>
        <ecNumber evidence="3">1.14.11.-</ecNumber>
    </recommendedName>
</protein>
<reference evidence="5" key="1">
    <citation type="submission" date="2021-01" db="EMBL/GenBank/DDBJ databases">
        <authorList>
            <person name="Corre E."/>
            <person name="Pelletier E."/>
            <person name="Niang G."/>
            <person name="Scheremetjew M."/>
            <person name="Finn R."/>
            <person name="Kale V."/>
            <person name="Holt S."/>
            <person name="Cochrane G."/>
            <person name="Meng A."/>
            <person name="Brown T."/>
            <person name="Cohen L."/>
        </authorList>
    </citation>
    <scope>NUCLEOTIDE SEQUENCE</scope>
</reference>
<keyword evidence="3" id="KW-0805">Transcription regulation</keyword>
<dbReference type="PROSITE" id="PS51184">
    <property type="entry name" value="JMJC"/>
    <property type="match status" value="1"/>
</dbReference>
<feature type="domain" description="JmjC" evidence="4">
    <location>
        <begin position="110"/>
        <end position="298"/>
    </location>
</feature>
<dbReference type="AlphaFoldDB" id="A0A7S1AQV3"/>
<keyword evidence="2 3" id="KW-0408">Iron</keyword>
<evidence type="ECO:0000259" key="4">
    <source>
        <dbReference type="PROSITE" id="PS51184"/>
    </source>
</evidence>
<dbReference type="GO" id="GO:0005506">
    <property type="term" value="F:iron ion binding"/>
    <property type="evidence" value="ECO:0007669"/>
    <property type="project" value="UniProtKB-UniRule"/>
</dbReference>
<name>A0A7S1AQV3_NOCSC</name>
<evidence type="ECO:0000256" key="1">
    <source>
        <dbReference type="ARBA" id="ARBA00022723"/>
    </source>
</evidence>
<organism evidence="5">
    <name type="scientific">Noctiluca scintillans</name>
    <name type="common">Sea sparkle</name>
    <name type="synonym">Red tide dinoflagellate</name>
    <dbReference type="NCBI Taxonomy" id="2966"/>
    <lineage>
        <taxon>Eukaryota</taxon>
        <taxon>Sar</taxon>
        <taxon>Alveolata</taxon>
        <taxon>Dinophyceae</taxon>
        <taxon>Noctilucales</taxon>
        <taxon>Noctilucaceae</taxon>
        <taxon>Noctiluca</taxon>
    </lineage>
</organism>
<dbReference type="InterPro" id="IPR003347">
    <property type="entry name" value="JmjC_dom"/>
</dbReference>
<keyword evidence="3" id="KW-0539">Nucleus</keyword>
<sequence length="542" mass="58571">MGAAICVISLLKPGRSFVRVVAFVTCGAAGAVTEAEAVPTDRGAAGRETSEREDSPYAFDAICADSFSAEVWGRRSSVLGAEAGDLFRLADLVQALSGANASLQSVGGSATSSHTMSVSPQPKRQPGSLMDFFRNSTLVVSGLETMLPQLAAWSRSFARSFGVTTETTLYLSPPGTQALSLHNDKTDILALQAFGKKKWSVWDLHGALAVPNDSGLELTENPFRHVVTLSAEHAVPLEHLPRPAVEARMQPGGLLYLPRGALHVASTAGLTGSSAHLSIGILTQSFSYAIAAFHLSAEQEMRERIAGAGWDTHRFRQALMRIVDDRVAGVEFRQSLPLGWVRSLASTHSSCPRQTTRREVGESVKNTLETLVGRVMLEAPEPPELPIRLSTGALHAVAGVFFHHLDKFDKEIEATLPSTRVDDFQILEFPPSLHVLYIAWNLDDYGAGEVEVRFSWCGQKKARMVGVAWPASILPMLEAVATSTTLQMDLASLGAGSDPLPRIIFALELTKLPLNPPFRLLPRSKASEFRSLRDPDCGRSDL</sequence>
<comment type="subcellular location">
    <subcellularLocation>
        <location evidence="3">Nucleus</location>
    </subcellularLocation>
</comment>
<keyword evidence="3" id="KW-0804">Transcription</keyword>
<evidence type="ECO:0000256" key="3">
    <source>
        <dbReference type="RuleBase" id="RU366061"/>
    </source>
</evidence>
<dbReference type="InterPro" id="IPR039994">
    <property type="entry name" value="NO66-like"/>
</dbReference>
<dbReference type="Gene3D" id="2.60.120.650">
    <property type="entry name" value="Cupin"/>
    <property type="match status" value="1"/>
</dbReference>
<evidence type="ECO:0000256" key="2">
    <source>
        <dbReference type="ARBA" id="ARBA00023004"/>
    </source>
</evidence>
<comment type="similarity">
    <text evidence="3">Belongs to the ROX family.</text>
</comment>
<dbReference type="EC" id="1.14.11.-" evidence="3"/>
<dbReference type="GO" id="GO:0016706">
    <property type="term" value="F:2-oxoglutarate-dependent dioxygenase activity"/>
    <property type="evidence" value="ECO:0007669"/>
    <property type="project" value="UniProtKB-UniRule"/>
</dbReference>
<gene>
    <name evidence="5" type="ORF">NSCI0253_LOCUS36635</name>
</gene>
<keyword evidence="3" id="KW-0560">Oxidoreductase</keyword>
<dbReference type="EMBL" id="HBFQ01051349">
    <property type="protein sequence ID" value="CAD8862280.1"/>
    <property type="molecule type" value="Transcribed_RNA"/>
</dbReference>
<dbReference type="SUPFAM" id="SSF51197">
    <property type="entry name" value="Clavaminate synthase-like"/>
    <property type="match status" value="1"/>
</dbReference>
<evidence type="ECO:0000313" key="5">
    <source>
        <dbReference type="EMBL" id="CAD8862280.1"/>
    </source>
</evidence>
<comment type="function">
    <text evidence="3">Oxygenase that can act as both a histone lysine demethylase and a ribosomal histidine hydroxylase.</text>
</comment>
<proteinExistence type="inferred from homology"/>
<dbReference type="GO" id="GO:0005634">
    <property type="term" value="C:nucleus"/>
    <property type="evidence" value="ECO:0007669"/>
    <property type="project" value="UniProtKB-SubCell"/>
</dbReference>